<evidence type="ECO:0000313" key="1">
    <source>
        <dbReference type="EMBL" id="VDO84167.1"/>
    </source>
</evidence>
<name>A0A183IA44_9BILA</name>
<evidence type="ECO:0000313" key="2">
    <source>
        <dbReference type="Proteomes" id="UP000270296"/>
    </source>
</evidence>
<keyword evidence="2" id="KW-1185">Reference proteome</keyword>
<accession>A0A183IA44</accession>
<dbReference type="AlphaFoldDB" id="A0A183IA44"/>
<organism evidence="3">
    <name type="scientific">Soboliphyme baturini</name>
    <dbReference type="NCBI Taxonomy" id="241478"/>
    <lineage>
        <taxon>Eukaryota</taxon>
        <taxon>Metazoa</taxon>
        <taxon>Ecdysozoa</taxon>
        <taxon>Nematoda</taxon>
        <taxon>Enoplea</taxon>
        <taxon>Dorylaimia</taxon>
        <taxon>Dioctophymatida</taxon>
        <taxon>Dioctophymatoidea</taxon>
        <taxon>Soboliphymatidae</taxon>
        <taxon>Soboliphyme</taxon>
    </lineage>
</organism>
<gene>
    <name evidence="1" type="ORF">SBAD_LOCUS488</name>
</gene>
<reference evidence="1 2" key="2">
    <citation type="submission" date="2018-11" db="EMBL/GenBank/DDBJ databases">
        <authorList>
            <consortium name="Pathogen Informatics"/>
        </authorList>
    </citation>
    <scope>NUCLEOTIDE SEQUENCE [LARGE SCALE GENOMIC DNA]</scope>
</reference>
<protein>
    <submittedName>
        <fullName evidence="3">Dynein heavy chain 7, axonemal</fullName>
    </submittedName>
</protein>
<dbReference type="Proteomes" id="UP000270296">
    <property type="component" value="Unassembled WGS sequence"/>
</dbReference>
<sequence>MDLVFCTDELDFVSEPIEVRKFFSECVSAQQALADLLTDMMDAGMRGTNGETAEEMERIIELLRDELAKRENHVYRQMGIRSCPYYKYNINALLTRYNDESIRQLPYIPEDVELEVFFLRPHNKAPPFWEQQLRQVIICLCWMFVYSPDLLDRVSYLLLV</sequence>
<proteinExistence type="predicted"/>
<reference evidence="3" key="1">
    <citation type="submission" date="2016-06" db="UniProtKB">
        <authorList>
            <consortium name="WormBaseParasite"/>
        </authorList>
    </citation>
    <scope>IDENTIFICATION</scope>
</reference>
<evidence type="ECO:0000313" key="3">
    <source>
        <dbReference type="WBParaSite" id="SBAD_0000051001-mRNA-1"/>
    </source>
</evidence>
<dbReference type="EMBL" id="UZAM01001363">
    <property type="protein sequence ID" value="VDO84167.1"/>
    <property type="molecule type" value="Genomic_DNA"/>
</dbReference>
<dbReference type="WBParaSite" id="SBAD_0000051001-mRNA-1">
    <property type="protein sequence ID" value="SBAD_0000051001-mRNA-1"/>
    <property type="gene ID" value="SBAD_0000051001"/>
</dbReference>